<dbReference type="Gene3D" id="3.10.20.30">
    <property type="match status" value="1"/>
</dbReference>
<dbReference type="InterPro" id="IPR016155">
    <property type="entry name" value="Mopterin_synth/thiamin_S_b"/>
</dbReference>
<dbReference type="InterPro" id="IPR003749">
    <property type="entry name" value="ThiS/MoaD-like"/>
</dbReference>
<keyword evidence="2" id="KW-1185">Reference proteome</keyword>
<dbReference type="SUPFAM" id="SSF54285">
    <property type="entry name" value="MoaD/ThiS"/>
    <property type="match status" value="1"/>
</dbReference>
<dbReference type="CDD" id="cd17040">
    <property type="entry name" value="Ubl_MoaD_like"/>
    <property type="match status" value="1"/>
</dbReference>
<dbReference type="OrthoDB" id="3255135at2"/>
<sequence>MAEAGSSVVVRYFAAASEAAGLEEERIEGTATVGELRAVLVERYGEAMARVLASGSFLVDGVVSRDDSRALGARVDVLPPFAGG</sequence>
<dbReference type="InterPro" id="IPR012675">
    <property type="entry name" value="Beta-grasp_dom_sf"/>
</dbReference>
<comment type="caution">
    <text evidence="1">The sequence shown here is derived from an EMBL/GenBank/DDBJ whole genome shotgun (WGS) entry which is preliminary data.</text>
</comment>
<dbReference type="AlphaFoldDB" id="A0A444PUF5"/>
<reference evidence="1 2" key="1">
    <citation type="submission" date="2018-12" db="EMBL/GenBank/DDBJ databases">
        <authorList>
            <person name="Li F."/>
        </authorList>
    </citation>
    <scope>NUCLEOTIDE SEQUENCE [LARGE SCALE GENOMIC DNA]</scope>
    <source>
        <strain evidence="1 2">11W25H-1</strain>
    </source>
</reference>
<proteinExistence type="predicted"/>
<accession>A0A444PUF5</accession>
<name>A0A444PUF5_9MICO</name>
<protein>
    <submittedName>
        <fullName evidence="1">MoaD/ThiS family protein</fullName>
    </submittedName>
</protein>
<gene>
    <name evidence="1" type="ORF">ELQ90_05120</name>
</gene>
<dbReference type="EMBL" id="RZNB01000002">
    <property type="protein sequence ID" value="RWZ51499.1"/>
    <property type="molecule type" value="Genomic_DNA"/>
</dbReference>
<evidence type="ECO:0000313" key="1">
    <source>
        <dbReference type="EMBL" id="RWZ51499.1"/>
    </source>
</evidence>
<dbReference type="Pfam" id="PF02597">
    <property type="entry name" value="ThiS"/>
    <property type="match status" value="1"/>
</dbReference>
<dbReference type="Proteomes" id="UP000288547">
    <property type="component" value="Unassembled WGS sequence"/>
</dbReference>
<organism evidence="1 2">
    <name type="scientific">Labedella phragmitis</name>
    <dbReference type="NCBI Taxonomy" id="2498849"/>
    <lineage>
        <taxon>Bacteria</taxon>
        <taxon>Bacillati</taxon>
        <taxon>Actinomycetota</taxon>
        <taxon>Actinomycetes</taxon>
        <taxon>Micrococcales</taxon>
        <taxon>Microbacteriaceae</taxon>
        <taxon>Labedella</taxon>
    </lineage>
</organism>
<evidence type="ECO:0000313" key="2">
    <source>
        <dbReference type="Proteomes" id="UP000288547"/>
    </source>
</evidence>
<dbReference type="RefSeq" id="WP_128494215.1">
    <property type="nucleotide sequence ID" value="NZ_RZNB01000002.1"/>
</dbReference>